<dbReference type="EMBL" id="VOSL01000054">
    <property type="protein sequence ID" value="TXD34631.1"/>
    <property type="molecule type" value="Genomic_DNA"/>
</dbReference>
<dbReference type="Gene3D" id="1.10.357.10">
    <property type="entry name" value="Tetracycline Repressor, domain 2"/>
    <property type="match status" value="1"/>
</dbReference>
<dbReference type="InterPro" id="IPR050109">
    <property type="entry name" value="HTH-type_TetR-like_transc_reg"/>
</dbReference>
<keyword evidence="3" id="KW-0804">Transcription</keyword>
<keyword evidence="1" id="KW-0805">Transcription regulation</keyword>
<proteinExistence type="predicted"/>
<dbReference type="SUPFAM" id="SSF46689">
    <property type="entry name" value="Homeodomain-like"/>
    <property type="match status" value="1"/>
</dbReference>
<evidence type="ECO:0000256" key="3">
    <source>
        <dbReference type="ARBA" id="ARBA00023163"/>
    </source>
</evidence>
<accession>A0A5C6X9D3</accession>
<dbReference type="OrthoDB" id="9812484at2"/>
<dbReference type="PRINTS" id="PR00455">
    <property type="entry name" value="HTHTETR"/>
</dbReference>
<reference evidence="6 7" key="1">
    <citation type="submission" date="2019-08" db="EMBL/GenBank/DDBJ databases">
        <title>Bradymonadales sp. TMQ2.</title>
        <authorList>
            <person name="Liang Q."/>
        </authorList>
    </citation>
    <scope>NUCLEOTIDE SEQUENCE [LARGE SCALE GENOMIC DNA]</scope>
    <source>
        <strain evidence="6 7">TMQ2</strain>
    </source>
</reference>
<sequence>MVGLEHGELDVVLHASPVGANARALRAGVESVVRTRFENLDGERQEEILEAAGEEFAERGYESASVNQIIRRAKISKGSLYYYFEDKADLFATVFTKASERFLSRVGGFDVEALTEETFWSEIERMGRLGLEALRRDSWYVRLVRSLKQGGPGGLSEKAAAKIQAWGERHTERVLERGQQLGLVREDVPMAWLVTMTMALGEASDRWMLEHIDTMEERDVEAFLTRALDAYRRLWSPDEAVAWDVDADEERR</sequence>
<organism evidence="6 7">
    <name type="scientific">Lujinxingia vulgaris</name>
    <dbReference type="NCBI Taxonomy" id="2600176"/>
    <lineage>
        <taxon>Bacteria</taxon>
        <taxon>Deltaproteobacteria</taxon>
        <taxon>Bradymonadales</taxon>
        <taxon>Lujinxingiaceae</taxon>
        <taxon>Lujinxingia</taxon>
    </lineage>
</organism>
<dbReference type="AlphaFoldDB" id="A0A5C6X9D3"/>
<gene>
    <name evidence="6" type="ORF">FRC96_13515</name>
</gene>
<evidence type="ECO:0000259" key="5">
    <source>
        <dbReference type="PROSITE" id="PS50977"/>
    </source>
</evidence>
<protein>
    <submittedName>
        <fullName evidence="6">TetR/AcrR family transcriptional regulator</fullName>
    </submittedName>
</protein>
<feature type="domain" description="HTH tetR-type" evidence="5">
    <location>
        <begin position="42"/>
        <end position="102"/>
    </location>
</feature>
<dbReference type="Pfam" id="PF00440">
    <property type="entry name" value="TetR_N"/>
    <property type="match status" value="1"/>
</dbReference>
<evidence type="ECO:0000256" key="4">
    <source>
        <dbReference type="PROSITE-ProRule" id="PRU00335"/>
    </source>
</evidence>
<feature type="DNA-binding region" description="H-T-H motif" evidence="4">
    <location>
        <begin position="65"/>
        <end position="84"/>
    </location>
</feature>
<evidence type="ECO:0000256" key="1">
    <source>
        <dbReference type="ARBA" id="ARBA00023015"/>
    </source>
</evidence>
<dbReference type="FunFam" id="1.10.10.60:FF:000141">
    <property type="entry name" value="TetR family transcriptional regulator"/>
    <property type="match status" value="1"/>
</dbReference>
<dbReference type="GO" id="GO:0003700">
    <property type="term" value="F:DNA-binding transcription factor activity"/>
    <property type="evidence" value="ECO:0007669"/>
    <property type="project" value="TreeGrafter"/>
</dbReference>
<evidence type="ECO:0000313" key="6">
    <source>
        <dbReference type="EMBL" id="TXD34631.1"/>
    </source>
</evidence>
<dbReference type="PANTHER" id="PTHR30055">
    <property type="entry name" value="HTH-TYPE TRANSCRIPTIONAL REGULATOR RUTR"/>
    <property type="match status" value="1"/>
</dbReference>
<name>A0A5C6X9D3_9DELT</name>
<evidence type="ECO:0000313" key="7">
    <source>
        <dbReference type="Proteomes" id="UP000321046"/>
    </source>
</evidence>
<dbReference type="InterPro" id="IPR001647">
    <property type="entry name" value="HTH_TetR"/>
</dbReference>
<dbReference type="PANTHER" id="PTHR30055:SF226">
    <property type="entry name" value="HTH-TYPE TRANSCRIPTIONAL REGULATOR PKSA"/>
    <property type="match status" value="1"/>
</dbReference>
<evidence type="ECO:0000256" key="2">
    <source>
        <dbReference type="ARBA" id="ARBA00023125"/>
    </source>
</evidence>
<dbReference type="Proteomes" id="UP000321046">
    <property type="component" value="Unassembled WGS sequence"/>
</dbReference>
<dbReference type="GO" id="GO:0000976">
    <property type="term" value="F:transcription cis-regulatory region binding"/>
    <property type="evidence" value="ECO:0007669"/>
    <property type="project" value="TreeGrafter"/>
</dbReference>
<dbReference type="InterPro" id="IPR023772">
    <property type="entry name" value="DNA-bd_HTH_TetR-type_CS"/>
</dbReference>
<keyword evidence="2 4" id="KW-0238">DNA-binding</keyword>
<dbReference type="PROSITE" id="PS01081">
    <property type="entry name" value="HTH_TETR_1"/>
    <property type="match status" value="1"/>
</dbReference>
<dbReference type="PROSITE" id="PS50977">
    <property type="entry name" value="HTH_TETR_2"/>
    <property type="match status" value="1"/>
</dbReference>
<comment type="caution">
    <text evidence="6">The sequence shown here is derived from an EMBL/GenBank/DDBJ whole genome shotgun (WGS) entry which is preliminary data.</text>
</comment>
<dbReference type="InterPro" id="IPR009057">
    <property type="entry name" value="Homeodomain-like_sf"/>
</dbReference>